<protein>
    <recommendedName>
        <fullName evidence="3 8">Histidinol-phosphatase</fullName>
        <shortName evidence="8">HolPase</shortName>
        <ecNumber evidence="3 8">3.1.3.15</ecNumber>
    </recommendedName>
</protein>
<evidence type="ECO:0000256" key="1">
    <source>
        <dbReference type="ARBA" id="ARBA00004970"/>
    </source>
</evidence>
<keyword evidence="5 8" id="KW-0378">Hydrolase</keyword>
<dbReference type="Proteomes" id="UP000286288">
    <property type="component" value="Unassembled WGS sequence"/>
</dbReference>
<comment type="similarity">
    <text evidence="2 8">Belongs to the PHP hydrolase family. HisK subfamily.</text>
</comment>
<comment type="caution">
    <text evidence="11">The sequence shown here is derived from an EMBL/GenBank/DDBJ whole genome shotgun (WGS) entry which is preliminary data.</text>
</comment>
<evidence type="ECO:0000256" key="2">
    <source>
        <dbReference type="ARBA" id="ARBA00009152"/>
    </source>
</evidence>
<dbReference type="PANTHER" id="PTHR21039">
    <property type="entry name" value="HISTIDINOL PHOSPHATASE-RELATED"/>
    <property type="match status" value="1"/>
</dbReference>
<dbReference type="InterPro" id="IPR016195">
    <property type="entry name" value="Pol/histidinol_Pase-like"/>
</dbReference>
<evidence type="ECO:0000313" key="10">
    <source>
        <dbReference type="EMBL" id="MDT2964038.1"/>
    </source>
</evidence>
<evidence type="ECO:0000256" key="6">
    <source>
        <dbReference type="ARBA" id="ARBA00023102"/>
    </source>
</evidence>
<reference evidence="11 12" key="1">
    <citation type="submission" date="2018-08" db="EMBL/GenBank/DDBJ databases">
        <title>A genome reference for cultivated species of the human gut microbiota.</title>
        <authorList>
            <person name="Zou Y."/>
            <person name="Xue W."/>
            <person name="Luo G."/>
        </authorList>
    </citation>
    <scope>NUCLEOTIDE SEQUENCE [LARGE SCALE GENOMIC DNA]</scope>
    <source>
        <strain evidence="11 12">AF48-16</strain>
    </source>
</reference>
<evidence type="ECO:0000256" key="7">
    <source>
        <dbReference type="ARBA" id="ARBA00049158"/>
    </source>
</evidence>
<evidence type="ECO:0000256" key="4">
    <source>
        <dbReference type="ARBA" id="ARBA00022605"/>
    </source>
</evidence>
<name>A0A415EXD2_ENTCA</name>
<proteinExistence type="inferred from homology"/>
<evidence type="ECO:0000313" key="11">
    <source>
        <dbReference type="EMBL" id="RHK07971.1"/>
    </source>
</evidence>
<dbReference type="EMBL" id="QRMZ01000002">
    <property type="protein sequence ID" value="RHK07971.1"/>
    <property type="molecule type" value="Genomic_DNA"/>
</dbReference>
<dbReference type="GO" id="GO:0004401">
    <property type="term" value="F:histidinol-phosphatase activity"/>
    <property type="evidence" value="ECO:0007669"/>
    <property type="project" value="UniProtKB-UniRule"/>
</dbReference>
<dbReference type="PANTHER" id="PTHR21039:SF0">
    <property type="entry name" value="HISTIDINOL-PHOSPHATASE"/>
    <property type="match status" value="1"/>
</dbReference>
<evidence type="ECO:0000256" key="8">
    <source>
        <dbReference type="RuleBase" id="RU366003"/>
    </source>
</evidence>
<dbReference type="Proteomes" id="UP001268896">
    <property type="component" value="Unassembled WGS sequence"/>
</dbReference>
<keyword evidence="4 8" id="KW-0028">Amino-acid biosynthesis</keyword>
<evidence type="ECO:0000313" key="12">
    <source>
        <dbReference type="Proteomes" id="UP000286288"/>
    </source>
</evidence>
<dbReference type="CDD" id="cd12110">
    <property type="entry name" value="PHP_HisPPase_Hisj_like"/>
    <property type="match status" value="1"/>
</dbReference>
<dbReference type="GO" id="GO:0005737">
    <property type="term" value="C:cytoplasm"/>
    <property type="evidence" value="ECO:0007669"/>
    <property type="project" value="TreeGrafter"/>
</dbReference>
<evidence type="ECO:0000259" key="9">
    <source>
        <dbReference type="Pfam" id="PF02811"/>
    </source>
</evidence>
<dbReference type="EC" id="3.1.3.15" evidence="3 8"/>
<evidence type="ECO:0000256" key="3">
    <source>
        <dbReference type="ARBA" id="ARBA00013085"/>
    </source>
</evidence>
<organism evidence="11 12">
    <name type="scientific">Enterococcus casseliflavus</name>
    <name type="common">Enterococcus flavescens</name>
    <dbReference type="NCBI Taxonomy" id="37734"/>
    <lineage>
        <taxon>Bacteria</taxon>
        <taxon>Bacillati</taxon>
        <taxon>Bacillota</taxon>
        <taxon>Bacilli</taxon>
        <taxon>Lactobacillales</taxon>
        <taxon>Enterococcaceae</taxon>
        <taxon>Enterococcus</taxon>
    </lineage>
</organism>
<dbReference type="GO" id="GO:0000105">
    <property type="term" value="P:L-histidine biosynthetic process"/>
    <property type="evidence" value="ECO:0007669"/>
    <property type="project" value="UniProtKB-UniRule"/>
</dbReference>
<dbReference type="Pfam" id="PF02811">
    <property type="entry name" value="PHP"/>
    <property type="match status" value="1"/>
</dbReference>
<accession>A0A415EXD2</accession>
<evidence type="ECO:0000256" key="5">
    <source>
        <dbReference type="ARBA" id="ARBA00022801"/>
    </source>
</evidence>
<dbReference type="RefSeq" id="WP_151195181.1">
    <property type="nucleotide sequence ID" value="NZ_JADKZT010000002.1"/>
</dbReference>
<keyword evidence="6 8" id="KW-0368">Histidine biosynthesis</keyword>
<gene>
    <name evidence="11" type="ORF">DW084_02275</name>
    <name evidence="10" type="ORF">P7I32_05410</name>
</gene>
<dbReference type="NCBIfam" id="TIGR01856">
    <property type="entry name" value="hisJ_fam"/>
    <property type="match status" value="1"/>
</dbReference>
<comment type="pathway">
    <text evidence="1 8">Amino-acid biosynthesis; L-histidine biosynthesis; L-histidine from 5-phospho-alpha-D-ribose 1-diphosphate: step 8/9.</text>
</comment>
<comment type="catalytic activity">
    <reaction evidence="7 8">
        <text>L-histidinol phosphate + H2O = L-histidinol + phosphate</text>
        <dbReference type="Rhea" id="RHEA:14465"/>
        <dbReference type="ChEBI" id="CHEBI:15377"/>
        <dbReference type="ChEBI" id="CHEBI:43474"/>
        <dbReference type="ChEBI" id="CHEBI:57699"/>
        <dbReference type="ChEBI" id="CHEBI:57980"/>
        <dbReference type="EC" id="3.1.3.15"/>
    </reaction>
</comment>
<dbReference type="UniPathway" id="UPA00031">
    <property type="reaction ID" value="UER00013"/>
</dbReference>
<dbReference type="InterPro" id="IPR004013">
    <property type="entry name" value="PHP_dom"/>
</dbReference>
<dbReference type="AlphaFoldDB" id="A0A415EXD2"/>
<dbReference type="SUPFAM" id="SSF89550">
    <property type="entry name" value="PHP domain-like"/>
    <property type="match status" value="1"/>
</dbReference>
<dbReference type="EMBL" id="JARQDV010000002">
    <property type="protein sequence ID" value="MDT2964038.1"/>
    <property type="molecule type" value="Genomic_DNA"/>
</dbReference>
<reference evidence="10" key="2">
    <citation type="submission" date="2023-03" db="EMBL/GenBank/DDBJ databases">
        <authorList>
            <person name="Shen W."/>
            <person name="Cai J."/>
        </authorList>
    </citation>
    <scope>NUCLEOTIDE SEQUENCE</scope>
    <source>
        <strain evidence="10">K72-2</strain>
    </source>
</reference>
<sequence>MWKANYHTHTTRCKHARDSDEDYVIKAIQAGFKEIGFADHCPWPFEDGYVSPMRMDVAQLEDYVSSVKSLQEKYQGQIDVKLGLECEYFETMIPWLVAEKERLSIDYLIFGNHFPEIESNHYYDHTPGDSVKAIKDYLRVSLQGIESEIFAYMAHPDVFMRGYKTFDSHCEEVAYRLCEKAKEYQLPLEYNLAGYTNGGYPHPEFWKIAKEVGCSCIIGIDAHESAALTNTEIYERALLEIDALGLTKIDRLFFA</sequence>
<dbReference type="InterPro" id="IPR010140">
    <property type="entry name" value="Histidinol_P_phosphatase_HisJ"/>
</dbReference>
<dbReference type="Gene3D" id="3.20.20.140">
    <property type="entry name" value="Metal-dependent hydrolases"/>
    <property type="match status" value="1"/>
</dbReference>
<feature type="domain" description="PHP" evidence="9">
    <location>
        <begin position="6"/>
        <end position="191"/>
    </location>
</feature>